<feature type="domain" description="Reverse transcriptase" evidence="1">
    <location>
        <begin position="94"/>
        <end position="207"/>
    </location>
</feature>
<reference evidence="2" key="1">
    <citation type="journal article" date="2023" name="Plant J.">
        <title>Genome sequences and population genomics provide insights into the demographic history, inbreeding, and mutation load of two 'living fossil' tree species of Dipteronia.</title>
        <authorList>
            <person name="Feng Y."/>
            <person name="Comes H.P."/>
            <person name="Chen J."/>
            <person name="Zhu S."/>
            <person name="Lu R."/>
            <person name="Zhang X."/>
            <person name="Li P."/>
            <person name="Qiu J."/>
            <person name="Olsen K.M."/>
            <person name="Qiu Y."/>
        </authorList>
    </citation>
    <scope>NUCLEOTIDE SEQUENCE</scope>
    <source>
        <strain evidence="2">KIB01</strain>
    </source>
</reference>
<protein>
    <recommendedName>
        <fullName evidence="1">Reverse transcriptase domain-containing protein</fullName>
    </recommendedName>
</protein>
<dbReference type="AlphaFoldDB" id="A0AAD9WMP1"/>
<dbReference type="EMBL" id="JANJYI010000009">
    <property type="protein sequence ID" value="KAK2635598.1"/>
    <property type="molecule type" value="Genomic_DNA"/>
</dbReference>
<evidence type="ECO:0000259" key="1">
    <source>
        <dbReference type="Pfam" id="PF00078"/>
    </source>
</evidence>
<dbReference type="SUPFAM" id="SSF56672">
    <property type="entry name" value="DNA/RNA polymerases"/>
    <property type="match status" value="1"/>
</dbReference>
<dbReference type="PANTHER" id="PTHR46890">
    <property type="entry name" value="NON-LTR RETROLELEMENT REVERSE TRANSCRIPTASE-LIKE PROTEIN-RELATED"/>
    <property type="match status" value="1"/>
</dbReference>
<name>A0AAD9WMP1_9ROSI</name>
<evidence type="ECO:0000313" key="3">
    <source>
        <dbReference type="Proteomes" id="UP001280121"/>
    </source>
</evidence>
<dbReference type="InterPro" id="IPR000477">
    <property type="entry name" value="RT_dom"/>
</dbReference>
<sequence length="225" mass="25560">MNQVIDRVQPRLSPCKAAILDHPFSTEEVRITTFLISPNKTPGPDGMSRMFYQKNWDIVGHKVTAACLHCLNDGISMEDINSTLIVLIPKVRNPKQIKEFRPISLCNVIYKIVAKALVSRLRMVIDDVISKSQSAFIPGRLIIDNALIGFECLHAIRNRKWKMGSFAIKLDMMKAYDRVEWTFLDTMMRKLGFYGQWVAKMMNCVSTVSFSFVINGEVCGLIKPS</sequence>
<evidence type="ECO:0000313" key="2">
    <source>
        <dbReference type="EMBL" id="KAK2635598.1"/>
    </source>
</evidence>
<dbReference type="Pfam" id="PF00078">
    <property type="entry name" value="RVT_1"/>
    <property type="match status" value="1"/>
</dbReference>
<dbReference type="PANTHER" id="PTHR46890:SF48">
    <property type="entry name" value="RNA-DIRECTED DNA POLYMERASE"/>
    <property type="match status" value="1"/>
</dbReference>
<gene>
    <name evidence="2" type="ORF">Ddye_030390</name>
</gene>
<accession>A0AAD9WMP1</accession>
<dbReference type="Proteomes" id="UP001280121">
    <property type="component" value="Unassembled WGS sequence"/>
</dbReference>
<dbReference type="InterPro" id="IPR043502">
    <property type="entry name" value="DNA/RNA_pol_sf"/>
</dbReference>
<keyword evidence="3" id="KW-1185">Reference proteome</keyword>
<organism evidence="2 3">
    <name type="scientific">Dipteronia dyeriana</name>
    <dbReference type="NCBI Taxonomy" id="168575"/>
    <lineage>
        <taxon>Eukaryota</taxon>
        <taxon>Viridiplantae</taxon>
        <taxon>Streptophyta</taxon>
        <taxon>Embryophyta</taxon>
        <taxon>Tracheophyta</taxon>
        <taxon>Spermatophyta</taxon>
        <taxon>Magnoliopsida</taxon>
        <taxon>eudicotyledons</taxon>
        <taxon>Gunneridae</taxon>
        <taxon>Pentapetalae</taxon>
        <taxon>rosids</taxon>
        <taxon>malvids</taxon>
        <taxon>Sapindales</taxon>
        <taxon>Sapindaceae</taxon>
        <taxon>Hippocastanoideae</taxon>
        <taxon>Acereae</taxon>
        <taxon>Dipteronia</taxon>
    </lineage>
</organism>
<comment type="caution">
    <text evidence="2">The sequence shown here is derived from an EMBL/GenBank/DDBJ whole genome shotgun (WGS) entry which is preliminary data.</text>
</comment>
<proteinExistence type="predicted"/>
<dbReference type="InterPro" id="IPR052343">
    <property type="entry name" value="Retrotransposon-Effector_Assoc"/>
</dbReference>